<comment type="caution">
    <text evidence="1">The sequence shown here is derived from an EMBL/GenBank/DDBJ whole genome shotgun (WGS) entry which is preliminary data.</text>
</comment>
<organism evidence="1 2">
    <name type="scientific">Canavalia gladiata</name>
    <name type="common">Sword bean</name>
    <name type="synonym">Dolichos gladiatus</name>
    <dbReference type="NCBI Taxonomy" id="3824"/>
    <lineage>
        <taxon>Eukaryota</taxon>
        <taxon>Viridiplantae</taxon>
        <taxon>Streptophyta</taxon>
        <taxon>Embryophyta</taxon>
        <taxon>Tracheophyta</taxon>
        <taxon>Spermatophyta</taxon>
        <taxon>Magnoliopsida</taxon>
        <taxon>eudicotyledons</taxon>
        <taxon>Gunneridae</taxon>
        <taxon>Pentapetalae</taxon>
        <taxon>rosids</taxon>
        <taxon>fabids</taxon>
        <taxon>Fabales</taxon>
        <taxon>Fabaceae</taxon>
        <taxon>Papilionoideae</taxon>
        <taxon>50 kb inversion clade</taxon>
        <taxon>NPAAA clade</taxon>
        <taxon>indigoferoid/millettioid clade</taxon>
        <taxon>Phaseoleae</taxon>
        <taxon>Canavalia</taxon>
    </lineage>
</organism>
<sequence>MLKEIKALLPYGDPLKIKFSILAPVGIRGSASQASIKLPSLYTSILRNVVRSNLEVQWIPASIERTSARSSLHFLQCSISVPHIYAILAPHIVTQDHKSNLGKLLDPTVHEPGLAGHDPKQCQSSAPLWPDFQTMVQQVNISE</sequence>
<dbReference type="Proteomes" id="UP001367508">
    <property type="component" value="Unassembled WGS sequence"/>
</dbReference>
<name>A0AAN9QQT1_CANGL</name>
<proteinExistence type="predicted"/>
<reference evidence="1 2" key="1">
    <citation type="submission" date="2024-01" db="EMBL/GenBank/DDBJ databases">
        <title>The genomes of 5 underutilized Papilionoideae crops provide insights into root nodulation and disease resistanc.</title>
        <authorList>
            <person name="Jiang F."/>
        </authorList>
    </citation>
    <scope>NUCLEOTIDE SEQUENCE [LARGE SCALE GENOMIC DNA]</scope>
    <source>
        <strain evidence="1">LVBAO_FW01</strain>
        <tissue evidence="1">Leaves</tissue>
    </source>
</reference>
<dbReference type="EMBL" id="JAYMYQ010000003">
    <property type="protein sequence ID" value="KAK7344629.1"/>
    <property type="molecule type" value="Genomic_DNA"/>
</dbReference>
<keyword evidence="2" id="KW-1185">Reference proteome</keyword>
<dbReference type="AlphaFoldDB" id="A0AAN9QQT1"/>
<gene>
    <name evidence="1" type="ORF">VNO77_14477</name>
</gene>
<protein>
    <submittedName>
        <fullName evidence="1">Uncharacterized protein</fullName>
    </submittedName>
</protein>
<evidence type="ECO:0000313" key="1">
    <source>
        <dbReference type="EMBL" id="KAK7344629.1"/>
    </source>
</evidence>
<evidence type="ECO:0000313" key="2">
    <source>
        <dbReference type="Proteomes" id="UP001367508"/>
    </source>
</evidence>
<accession>A0AAN9QQT1</accession>